<evidence type="ECO:0000256" key="2">
    <source>
        <dbReference type="SAM" id="SignalP"/>
    </source>
</evidence>
<dbReference type="KEGG" id="pnd:Pla175_22550"/>
<dbReference type="SUPFAM" id="SSF51126">
    <property type="entry name" value="Pectin lyase-like"/>
    <property type="match status" value="2"/>
</dbReference>
<feature type="signal peptide" evidence="2">
    <location>
        <begin position="1"/>
        <end position="27"/>
    </location>
</feature>
<keyword evidence="1 2" id="KW-0732">Signal</keyword>
<feature type="chain" id="PRO_5021826860" evidence="2">
    <location>
        <begin position="28"/>
        <end position="1009"/>
    </location>
</feature>
<reference evidence="3 4" key="1">
    <citation type="submission" date="2019-02" db="EMBL/GenBank/DDBJ databases">
        <title>Deep-cultivation of Planctomycetes and their phenomic and genomic characterization uncovers novel biology.</title>
        <authorList>
            <person name="Wiegand S."/>
            <person name="Jogler M."/>
            <person name="Boedeker C."/>
            <person name="Pinto D."/>
            <person name="Vollmers J."/>
            <person name="Rivas-Marin E."/>
            <person name="Kohn T."/>
            <person name="Peeters S.H."/>
            <person name="Heuer A."/>
            <person name="Rast P."/>
            <person name="Oberbeckmann S."/>
            <person name="Bunk B."/>
            <person name="Jeske O."/>
            <person name="Meyerdierks A."/>
            <person name="Storesund J.E."/>
            <person name="Kallscheuer N."/>
            <person name="Luecker S."/>
            <person name="Lage O.M."/>
            <person name="Pohl T."/>
            <person name="Merkel B.J."/>
            <person name="Hornburger P."/>
            <person name="Mueller R.-W."/>
            <person name="Bruemmer F."/>
            <person name="Labrenz M."/>
            <person name="Spormann A.M."/>
            <person name="Op den Camp H."/>
            <person name="Overmann J."/>
            <person name="Amann R."/>
            <person name="Jetten M.S.M."/>
            <person name="Mascher T."/>
            <person name="Medema M.H."/>
            <person name="Devos D.P."/>
            <person name="Kaster A.-K."/>
            <person name="Ovreas L."/>
            <person name="Rohde M."/>
            <person name="Galperin M.Y."/>
            <person name="Jogler C."/>
        </authorList>
    </citation>
    <scope>NUCLEOTIDE SEQUENCE [LARGE SCALE GENOMIC DNA]</scope>
    <source>
        <strain evidence="3 4">Pla175</strain>
    </source>
</reference>
<dbReference type="Pfam" id="PF00404">
    <property type="entry name" value="Dockerin_1"/>
    <property type="match status" value="1"/>
</dbReference>
<dbReference type="GO" id="GO:0004553">
    <property type="term" value="F:hydrolase activity, hydrolyzing O-glycosyl compounds"/>
    <property type="evidence" value="ECO:0007669"/>
    <property type="project" value="InterPro"/>
</dbReference>
<dbReference type="Proteomes" id="UP000317429">
    <property type="component" value="Chromosome"/>
</dbReference>
<dbReference type="SUPFAM" id="SSF63446">
    <property type="entry name" value="Type I dockerin domain"/>
    <property type="match status" value="1"/>
</dbReference>
<accession>A0A518DBM1</accession>
<gene>
    <name evidence="3" type="ORF">Pla175_22550</name>
</gene>
<dbReference type="Pfam" id="PF12951">
    <property type="entry name" value="PATR"/>
    <property type="match status" value="1"/>
</dbReference>
<dbReference type="InterPro" id="IPR036439">
    <property type="entry name" value="Dockerin_dom_sf"/>
</dbReference>
<evidence type="ECO:0000313" key="3">
    <source>
        <dbReference type="EMBL" id="QDU88871.1"/>
    </source>
</evidence>
<protein>
    <submittedName>
        <fullName evidence="3">Autotransporter-associated beta strand repeat protein</fullName>
    </submittedName>
</protein>
<dbReference type="PROSITE" id="PS51257">
    <property type="entry name" value="PROKAR_LIPOPROTEIN"/>
    <property type="match status" value="1"/>
</dbReference>
<name>A0A518DBM1_9BACT</name>
<keyword evidence="4" id="KW-1185">Reference proteome</keyword>
<sequence length="1009" mass="102841" precursor="true">MRVSIGSRTTVLIVFVGLIACAGQAAAQYTANSLAELRGYGLSVNNSTVTLSATGGDPHPVTGVVTPGQYWINGDHIANPTNSMPIFMELSGAGNTYNLSGATINLDTRKLDGFGRNLGHDSGVDVIRISGSNNLVQGINLIGQDIALDTDPGSQRYADWATQYVELSGESNTVDGAHVVTRGSRTDAYGLGDAFGKGASGGITPFLSHRKASAFRVGEATNAVINDMHLEVNTFGHGFFVQTSTNTTLTNSTVTGELFPSQGVIDHPLYQQYGVTYHQNEIPNDLLISGAEGGVRMYTGSSGLTVDNVVVTNMRSGFATSLGGGTITLSNVQAYGTETAFGIKSNTTITNAKGDAVNGPLLVFDNASSSNTTIEVELVGDQPFNHDYALAYVSGNNVDVRIISDRPAEDFEGTTLFRSAQFWFENWREDQDLTTHDVPGYDHINSVIINDTKQFLVLGEQATGNSGSSQAPVITNGKNNYYDGISLVPTGKRTVLVHTAGLGNNGTAANGSLSLETNASVVQGGGTLELSPGIQVNNEKLTITGDGVDGKGALYSDGQAGSGTRFGSSSNSNESTIFLDGDASIGVGVAGNQVLVGRIQGAGDLTKRGPGKLSIEKSSTFLGDLIVAEGEVAARSGVAVAGLRVMSGARFTQIQSNAVNTSQGVLIDGVLDLTNTAGTGVFSGAVGALSGTGIVEASSTTALGPHPLTINPQSGSADFSGAIRTNINLAKTGAGTQVLTGLNTYTGATTVNAGVLLVNGAHTGGGAYTVNSGGTLGGDGAIAASVVVKSGGRLAPGASSGSLQIASLNLESGSTLEIELGGVQSDLLTGGNIALGGNLAVSLIDSNGQGFVPYASDLFTVVSATALSGAFANVASGGRIETLGGEGSFLAAYDASLDAVQLSGFVPSGLSGDYNEDGVVDAADYTRWRDALGQTGLVPWSGADGTGDGQITADDYAVWKNNFGAVASAPVAAASVPEPGACLMLIAVVASLFVGQRHAPALPSRYDKS</sequence>
<dbReference type="PROSITE" id="PS00018">
    <property type="entry name" value="EF_HAND_1"/>
    <property type="match status" value="1"/>
</dbReference>
<dbReference type="InterPro" id="IPR011050">
    <property type="entry name" value="Pectin_lyase_fold/virulence"/>
</dbReference>
<dbReference type="InterPro" id="IPR013425">
    <property type="entry name" value="Autotrns_rpt"/>
</dbReference>
<proteinExistence type="predicted"/>
<dbReference type="AlphaFoldDB" id="A0A518DBM1"/>
<dbReference type="NCBIfam" id="TIGR02601">
    <property type="entry name" value="autotrns_rpt"/>
    <property type="match status" value="1"/>
</dbReference>
<dbReference type="InterPro" id="IPR018247">
    <property type="entry name" value="EF_Hand_1_Ca_BS"/>
</dbReference>
<evidence type="ECO:0000256" key="1">
    <source>
        <dbReference type="ARBA" id="ARBA00022729"/>
    </source>
</evidence>
<evidence type="ECO:0000313" key="4">
    <source>
        <dbReference type="Proteomes" id="UP000317429"/>
    </source>
</evidence>
<organism evidence="3 4">
    <name type="scientific">Pirellulimonas nuda</name>
    <dbReference type="NCBI Taxonomy" id="2528009"/>
    <lineage>
        <taxon>Bacteria</taxon>
        <taxon>Pseudomonadati</taxon>
        <taxon>Planctomycetota</taxon>
        <taxon>Planctomycetia</taxon>
        <taxon>Pirellulales</taxon>
        <taxon>Lacipirellulaceae</taxon>
        <taxon>Pirellulimonas</taxon>
    </lineage>
</organism>
<dbReference type="GO" id="GO:0000272">
    <property type="term" value="P:polysaccharide catabolic process"/>
    <property type="evidence" value="ECO:0007669"/>
    <property type="project" value="InterPro"/>
</dbReference>
<dbReference type="InterPro" id="IPR002105">
    <property type="entry name" value="Dockerin_1_rpt"/>
</dbReference>
<dbReference type="EMBL" id="CP036291">
    <property type="protein sequence ID" value="QDU88871.1"/>
    <property type="molecule type" value="Genomic_DNA"/>
</dbReference>
<dbReference type="Gene3D" id="1.10.1330.10">
    <property type="entry name" value="Dockerin domain"/>
    <property type="match status" value="1"/>
</dbReference>